<dbReference type="AlphaFoldDB" id="A0A940S8M3"/>
<feature type="active site" evidence="3">
    <location>
        <position position="175"/>
    </location>
</feature>
<evidence type="ECO:0000259" key="4">
    <source>
        <dbReference type="Pfam" id="PF03446"/>
    </source>
</evidence>
<dbReference type="InterPro" id="IPR008927">
    <property type="entry name" value="6-PGluconate_DH-like_C_sf"/>
</dbReference>
<dbReference type="SUPFAM" id="SSF48179">
    <property type="entry name" value="6-phosphogluconate dehydrogenase C-terminal domain-like"/>
    <property type="match status" value="1"/>
</dbReference>
<protein>
    <submittedName>
        <fullName evidence="6">NAD(P)-dependent oxidoreductase</fullName>
    </submittedName>
</protein>
<accession>A0A940S8M3</accession>
<dbReference type="InterPro" id="IPR036291">
    <property type="entry name" value="NAD(P)-bd_dom_sf"/>
</dbReference>
<dbReference type="InterPro" id="IPR013328">
    <property type="entry name" value="6PGD_dom2"/>
</dbReference>
<gene>
    <name evidence="6" type="ORF">J5Y10_24980</name>
</gene>
<dbReference type="PANTHER" id="PTHR43060">
    <property type="entry name" value="3-HYDROXYISOBUTYRATE DEHYDROGENASE-LIKE 1, MITOCHONDRIAL-RELATED"/>
    <property type="match status" value="1"/>
</dbReference>
<dbReference type="Proteomes" id="UP000677537">
    <property type="component" value="Unassembled WGS sequence"/>
</dbReference>
<dbReference type="InterPro" id="IPR029154">
    <property type="entry name" value="HIBADH-like_NADP-bd"/>
</dbReference>
<dbReference type="Gene3D" id="1.10.1040.10">
    <property type="entry name" value="N-(1-d-carboxylethyl)-l-norvaline Dehydrogenase, domain 2"/>
    <property type="match status" value="1"/>
</dbReference>
<evidence type="ECO:0000313" key="6">
    <source>
        <dbReference type="EMBL" id="MBP0496060.1"/>
    </source>
</evidence>
<evidence type="ECO:0000256" key="3">
    <source>
        <dbReference type="PIRSR" id="PIRSR000103-1"/>
    </source>
</evidence>
<evidence type="ECO:0000259" key="5">
    <source>
        <dbReference type="Pfam" id="PF14833"/>
    </source>
</evidence>
<dbReference type="RefSeq" id="WP_209376854.1">
    <property type="nucleotide sequence ID" value="NZ_JAGIZA010000026.1"/>
</dbReference>
<dbReference type="InterPro" id="IPR006115">
    <property type="entry name" value="6PGDH_NADP-bd"/>
</dbReference>
<dbReference type="PIRSF" id="PIRSF000103">
    <property type="entry name" value="HIBADH"/>
    <property type="match status" value="1"/>
</dbReference>
<organism evidence="6 7">
    <name type="scientific">Roseomonas indoligenes</name>
    <dbReference type="NCBI Taxonomy" id="2820811"/>
    <lineage>
        <taxon>Bacteria</taxon>
        <taxon>Pseudomonadati</taxon>
        <taxon>Pseudomonadota</taxon>
        <taxon>Alphaproteobacteria</taxon>
        <taxon>Acetobacterales</taxon>
        <taxon>Roseomonadaceae</taxon>
        <taxon>Roseomonas</taxon>
    </lineage>
</organism>
<keyword evidence="2" id="KW-0520">NAD</keyword>
<reference evidence="6" key="1">
    <citation type="submission" date="2021-03" db="EMBL/GenBank/DDBJ databases">
        <authorList>
            <person name="So Y."/>
        </authorList>
    </citation>
    <scope>NUCLEOTIDE SEQUENCE</scope>
    <source>
        <strain evidence="6">SG15</strain>
    </source>
</reference>
<keyword evidence="7" id="KW-1185">Reference proteome</keyword>
<dbReference type="GO" id="GO:0050661">
    <property type="term" value="F:NADP binding"/>
    <property type="evidence" value="ECO:0007669"/>
    <property type="project" value="InterPro"/>
</dbReference>
<evidence type="ECO:0000313" key="7">
    <source>
        <dbReference type="Proteomes" id="UP000677537"/>
    </source>
</evidence>
<dbReference type="Pfam" id="PF14833">
    <property type="entry name" value="NAD_binding_11"/>
    <property type="match status" value="1"/>
</dbReference>
<dbReference type="Gene3D" id="3.40.50.720">
    <property type="entry name" value="NAD(P)-binding Rossmann-like Domain"/>
    <property type="match status" value="1"/>
</dbReference>
<sequence>MTAAETIGFIGLGVMGGPMCRNTATKHAGEVRAFDMSPAAREALRDAGAVPVEGVAEAVRGADIVFLSLPGPPQVEAVCLGEDGILRHGRPGLLVVDLSTTTVSSARAVARRLAEAGMGFADAPVARTREAAIRGELSIMVGADDATFARLRPLLGYMATDVTHCGGTGTGQAVKLINNALVFEHVAALAEMIAIGERAGVEPARLLDAVSRGSGDSFVLRNHGMKAMLPQSYPERAFPSTYVLKDLAGALELAEDTGVRARVTETARDYYAELVRMGAGSQYFPILLELVAGRLGVPQPAATESAGA</sequence>
<dbReference type="EMBL" id="JAGIZA010000026">
    <property type="protein sequence ID" value="MBP0496060.1"/>
    <property type="molecule type" value="Genomic_DNA"/>
</dbReference>
<name>A0A940S8M3_9PROT</name>
<proteinExistence type="predicted"/>
<keyword evidence="1" id="KW-0560">Oxidoreductase</keyword>
<dbReference type="PANTHER" id="PTHR43060:SF15">
    <property type="entry name" value="3-HYDROXYISOBUTYRATE DEHYDROGENASE-LIKE 1, MITOCHONDRIAL-RELATED"/>
    <property type="match status" value="1"/>
</dbReference>
<dbReference type="InterPro" id="IPR015815">
    <property type="entry name" value="HIBADH-related"/>
</dbReference>
<feature type="domain" description="3-hydroxyisobutyrate dehydrogenase-like NAD-binding" evidence="5">
    <location>
        <begin position="169"/>
        <end position="282"/>
    </location>
</feature>
<dbReference type="GO" id="GO:0016491">
    <property type="term" value="F:oxidoreductase activity"/>
    <property type="evidence" value="ECO:0007669"/>
    <property type="project" value="UniProtKB-KW"/>
</dbReference>
<evidence type="ECO:0000256" key="1">
    <source>
        <dbReference type="ARBA" id="ARBA00023002"/>
    </source>
</evidence>
<comment type="caution">
    <text evidence="6">The sequence shown here is derived from an EMBL/GenBank/DDBJ whole genome shotgun (WGS) entry which is preliminary data.</text>
</comment>
<dbReference type="Pfam" id="PF03446">
    <property type="entry name" value="NAD_binding_2"/>
    <property type="match status" value="1"/>
</dbReference>
<feature type="domain" description="6-phosphogluconate dehydrogenase NADP-binding" evidence="4">
    <location>
        <begin position="6"/>
        <end position="166"/>
    </location>
</feature>
<evidence type="ECO:0000256" key="2">
    <source>
        <dbReference type="ARBA" id="ARBA00023027"/>
    </source>
</evidence>
<dbReference type="SUPFAM" id="SSF51735">
    <property type="entry name" value="NAD(P)-binding Rossmann-fold domains"/>
    <property type="match status" value="1"/>
</dbReference>
<dbReference type="GO" id="GO:0051287">
    <property type="term" value="F:NAD binding"/>
    <property type="evidence" value="ECO:0007669"/>
    <property type="project" value="InterPro"/>
</dbReference>